<name>A0AAV4WES8_9ARAC</name>
<sequence length="165" mass="18129">MSAETSSSGVAQSSPSHTGVTEEKLLTCKMCLVDGITCEHHVILLTICAAYPKSFGIETDPSRLPYRKDGGSGRTFYFLPRCDLGVRVCPTKGCGLFFPTPPLFGIEKAAKGLEGSAKFAGEVYDPNLEGFWEVKYGGSVSSLEKGTWEVRRFVTFHMAYFNRCY</sequence>
<evidence type="ECO:0000313" key="1">
    <source>
        <dbReference type="EMBL" id="GIY81137.1"/>
    </source>
</evidence>
<dbReference type="EMBL" id="BPLQ01014581">
    <property type="protein sequence ID" value="GIY81137.1"/>
    <property type="molecule type" value="Genomic_DNA"/>
</dbReference>
<protein>
    <submittedName>
        <fullName evidence="1">Uncharacterized protein</fullName>
    </submittedName>
</protein>
<evidence type="ECO:0000313" key="2">
    <source>
        <dbReference type="Proteomes" id="UP001054837"/>
    </source>
</evidence>
<accession>A0AAV4WES8</accession>
<organism evidence="1 2">
    <name type="scientific">Caerostris darwini</name>
    <dbReference type="NCBI Taxonomy" id="1538125"/>
    <lineage>
        <taxon>Eukaryota</taxon>
        <taxon>Metazoa</taxon>
        <taxon>Ecdysozoa</taxon>
        <taxon>Arthropoda</taxon>
        <taxon>Chelicerata</taxon>
        <taxon>Arachnida</taxon>
        <taxon>Araneae</taxon>
        <taxon>Araneomorphae</taxon>
        <taxon>Entelegynae</taxon>
        <taxon>Araneoidea</taxon>
        <taxon>Araneidae</taxon>
        <taxon>Caerostris</taxon>
    </lineage>
</organism>
<proteinExistence type="predicted"/>
<comment type="caution">
    <text evidence="1">The sequence shown here is derived from an EMBL/GenBank/DDBJ whole genome shotgun (WGS) entry which is preliminary data.</text>
</comment>
<dbReference type="Proteomes" id="UP001054837">
    <property type="component" value="Unassembled WGS sequence"/>
</dbReference>
<gene>
    <name evidence="1" type="ORF">CDAR_547921</name>
</gene>
<dbReference type="AlphaFoldDB" id="A0AAV4WES8"/>
<reference evidence="1 2" key="1">
    <citation type="submission" date="2021-06" db="EMBL/GenBank/DDBJ databases">
        <title>Caerostris darwini draft genome.</title>
        <authorList>
            <person name="Kono N."/>
            <person name="Arakawa K."/>
        </authorList>
    </citation>
    <scope>NUCLEOTIDE SEQUENCE [LARGE SCALE GENOMIC DNA]</scope>
</reference>
<keyword evidence="2" id="KW-1185">Reference proteome</keyword>